<evidence type="ECO:0000313" key="2">
    <source>
        <dbReference type="EMBL" id="MBC8535256.1"/>
    </source>
</evidence>
<protein>
    <submittedName>
        <fullName evidence="2">Hpt domain-containing protein</fullName>
    </submittedName>
</protein>
<proteinExistence type="predicted"/>
<organism evidence="2 3">
    <name type="scientific">Feifania hominis</name>
    <dbReference type="NCBI Taxonomy" id="2763660"/>
    <lineage>
        <taxon>Bacteria</taxon>
        <taxon>Bacillati</taxon>
        <taxon>Bacillota</taxon>
        <taxon>Clostridia</taxon>
        <taxon>Eubacteriales</taxon>
        <taxon>Feifaniaceae</taxon>
        <taxon>Feifania</taxon>
    </lineage>
</organism>
<dbReference type="GO" id="GO:0000160">
    <property type="term" value="P:phosphorelay signal transduction system"/>
    <property type="evidence" value="ECO:0007669"/>
    <property type="project" value="InterPro"/>
</dbReference>
<dbReference type="Proteomes" id="UP000620366">
    <property type="component" value="Unassembled WGS sequence"/>
</dbReference>
<evidence type="ECO:0000313" key="3">
    <source>
        <dbReference type="Proteomes" id="UP000620366"/>
    </source>
</evidence>
<feature type="domain" description="HPt" evidence="1">
    <location>
        <begin position="38"/>
        <end position="109"/>
    </location>
</feature>
<dbReference type="Gene3D" id="1.20.120.160">
    <property type="entry name" value="HPT domain"/>
    <property type="match status" value="1"/>
</dbReference>
<keyword evidence="3" id="KW-1185">Reference proteome</keyword>
<gene>
    <name evidence="2" type="ORF">H8695_00895</name>
</gene>
<dbReference type="Pfam" id="PF01627">
    <property type="entry name" value="Hpt"/>
    <property type="match status" value="1"/>
</dbReference>
<dbReference type="RefSeq" id="WP_249298890.1">
    <property type="nucleotide sequence ID" value="NZ_JACRSP010000001.1"/>
</dbReference>
<dbReference type="EMBL" id="JACRSP010000001">
    <property type="protein sequence ID" value="MBC8535256.1"/>
    <property type="molecule type" value="Genomic_DNA"/>
</dbReference>
<dbReference type="AlphaFoldDB" id="A0A926DCF0"/>
<dbReference type="InterPro" id="IPR036641">
    <property type="entry name" value="HPT_dom_sf"/>
</dbReference>
<evidence type="ECO:0000259" key="1">
    <source>
        <dbReference type="Pfam" id="PF01627"/>
    </source>
</evidence>
<dbReference type="SUPFAM" id="SSF47226">
    <property type="entry name" value="Histidine-containing phosphotransfer domain, HPT domain"/>
    <property type="match status" value="1"/>
</dbReference>
<comment type="caution">
    <text evidence="2">The sequence shown here is derived from an EMBL/GenBank/DDBJ whole genome shotgun (WGS) entry which is preliminary data.</text>
</comment>
<dbReference type="InterPro" id="IPR008207">
    <property type="entry name" value="Sig_transdc_His_kin_Hpt_dom"/>
</dbReference>
<name>A0A926DCF0_9FIRM</name>
<sequence length="124" mass="14118">MSEFKDVMTAYGADYQATMSRFMGNERTYLKFLNMFFADESFRKLGTALQEGDGKGAFEAAHTLKGVAGNLGLTPLYEAVCDIVEPLRTGEKRDYAQLYRVIQDEFHRVEILHRELSEGVRHEA</sequence>
<accession>A0A926DCF0</accession>
<reference evidence="2" key="1">
    <citation type="submission" date="2020-08" db="EMBL/GenBank/DDBJ databases">
        <title>Genome public.</title>
        <authorList>
            <person name="Liu C."/>
            <person name="Sun Q."/>
        </authorList>
    </citation>
    <scope>NUCLEOTIDE SEQUENCE</scope>
    <source>
        <strain evidence="2">BX7</strain>
    </source>
</reference>